<gene>
    <name evidence="1" type="ORF">MLD38_009962</name>
</gene>
<dbReference type="EMBL" id="CM042883">
    <property type="protein sequence ID" value="KAI4371635.1"/>
    <property type="molecule type" value="Genomic_DNA"/>
</dbReference>
<name>A0ACB9QYD4_9MYRT</name>
<comment type="caution">
    <text evidence="1">The sequence shown here is derived from an EMBL/GenBank/DDBJ whole genome shotgun (WGS) entry which is preliminary data.</text>
</comment>
<proteinExistence type="predicted"/>
<dbReference type="Proteomes" id="UP001057402">
    <property type="component" value="Chromosome 4"/>
</dbReference>
<reference evidence="2" key="1">
    <citation type="journal article" date="2023" name="Front. Plant Sci.">
        <title>Chromosomal-level genome assembly of Melastoma candidum provides insights into trichome evolution.</title>
        <authorList>
            <person name="Zhong Y."/>
            <person name="Wu W."/>
            <person name="Sun C."/>
            <person name="Zou P."/>
            <person name="Liu Y."/>
            <person name="Dai S."/>
            <person name="Zhou R."/>
        </authorList>
    </citation>
    <scope>NUCLEOTIDE SEQUENCE [LARGE SCALE GENOMIC DNA]</scope>
</reference>
<evidence type="ECO:0000313" key="1">
    <source>
        <dbReference type="EMBL" id="KAI4371635.1"/>
    </source>
</evidence>
<organism evidence="1 2">
    <name type="scientific">Melastoma candidum</name>
    <dbReference type="NCBI Taxonomy" id="119954"/>
    <lineage>
        <taxon>Eukaryota</taxon>
        <taxon>Viridiplantae</taxon>
        <taxon>Streptophyta</taxon>
        <taxon>Embryophyta</taxon>
        <taxon>Tracheophyta</taxon>
        <taxon>Spermatophyta</taxon>
        <taxon>Magnoliopsida</taxon>
        <taxon>eudicotyledons</taxon>
        <taxon>Gunneridae</taxon>
        <taxon>Pentapetalae</taxon>
        <taxon>rosids</taxon>
        <taxon>malvids</taxon>
        <taxon>Myrtales</taxon>
        <taxon>Melastomataceae</taxon>
        <taxon>Melastomatoideae</taxon>
        <taxon>Melastomateae</taxon>
        <taxon>Melastoma</taxon>
    </lineage>
</organism>
<accession>A0ACB9QYD4</accession>
<protein>
    <submittedName>
        <fullName evidence="1">Uncharacterized protein</fullName>
    </submittedName>
</protein>
<keyword evidence="2" id="KW-1185">Reference proteome</keyword>
<evidence type="ECO:0000313" key="2">
    <source>
        <dbReference type="Proteomes" id="UP001057402"/>
    </source>
</evidence>
<sequence>METSEGKFYDSVVKEVVRYEHAVLDYQETCFCSFQIFWKHGPLGGTISTANMDRICLITPTFEIHSALTSFLDSARREVRRLKKRGRMGNQDPDLPPGFYAGDNSYGKTLSRGQPSKSNKGKEIVVNDW</sequence>